<evidence type="ECO:0000313" key="6">
    <source>
        <dbReference type="Proteomes" id="UP000051576"/>
    </source>
</evidence>
<evidence type="ECO:0000256" key="2">
    <source>
        <dbReference type="ARBA" id="ARBA00021980"/>
    </source>
</evidence>
<dbReference type="SUPFAM" id="SSF53167">
    <property type="entry name" value="Purine and uridine phosphorylases"/>
    <property type="match status" value="1"/>
</dbReference>
<dbReference type="Proteomes" id="UP000051576">
    <property type="component" value="Unassembled WGS sequence"/>
</dbReference>
<evidence type="ECO:0000256" key="3">
    <source>
        <dbReference type="ARBA" id="ARBA00048447"/>
    </source>
</evidence>
<dbReference type="GO" id="GO:0009116">
    <property type="term" value="P:nucleoside metabolic process"/>
    <property type="evidence" value="ECO:0007669"/>
    <property type="project" value="InterPro"/>
</dbReference>
<evidence type="ECO:0000259" key="4">
    <source>
        <dbReference type="Pfam" id="PF01048"/>
    </source>
</evidence>
<gene>
    <name evidence="5" type="ORF">FD21_GL000543</name>
</gene>
<dbReference type="PANTHER" id="PTHR43691">
    <property type="entry name" value="URIDINE PHOSPHORYLASE"/>
    <property type="match status" value="1"/>
</dbReference>
<dbReference type="InterPro" id="IPR035994">
    <property type="entry name" value="Nucleoside_phosphorylase_sf"/>
</dbReference>
<name>A0A0R2BZH6_9LACO</name>
<reference evidence="5 6" key="1">
    <citation type="journal article" date="2015" name="Genome Announc.">
        <title>Expanding the biotechnology potential of lactobacilli through comparative genomics of 213 strains and associated genera.</title>
        <authorList>
            <person name="Sun Z."/>
            <person name="Harris H.M."/>
            <person name="McCann A."/>
            <person name="Guo C."/>
            <person name="Argimon S."/>
            <person name="Zhang W."/>
            <person name="Yang X."/>
            <person name="Jeffery I.B."/>
            <person name="Cooney J.C."/>
            <person name="Kagawa T.F."/>
            <person name="Liu W."/>
            <person name="Song Y."/>
            <person name="Salvetti E."/>
            <person name="Wrobel A."/>
            <person name="Rasinkangas P."/>
            <person name="Parkhill J."/>
            <person name="Rea M.C."/>
            <person name="O'Sullivan O."/>
            <person name="Ritari J."/>
            <person name="Douillard F.P."/>
            <person name="Paul Ross R."/>
            <person name="Yang R."/>
            <person name="Briner A.E."/>
            <person name="Felis G.E."/>
            <person name="de Vos W.M."/>
            <person name="Barrangou R."/>
            <person name="Klaenhammer T.R."/>
            <person name="Caufield P.W."/>
            <person name="Cui Y."/>
            <person name="Zhang H."/>
            <person name="O'Toole P.W."/>
        </authorList>
    </citation>
    <scope>NUCLEOTIDE SEQUENCE [LARGE SCALE GENOMIC DNA]</scope>
    <source>
        <strain evidence="5 6">DSM 20605</strain>
    </source>
</reference>
<feature type="domain" description="Nucleoside phosphorylase" evidence="4">
    <location>
        <begin position="94"/>
        <end position="254"/>
    </location>
</feature>
<dbReference type="InterPro" id="IPR000845">
    <property type="entry name" value="Nucleoside_phosphorylase_d"/>
</dbReference>
<proteinExistence type="predicted"/>
<organism evidence="5 6">
    <name type="scientific">Liquorilactobacillus vini DSM 20605</name>
    <dbReference type="NCBI Taxonomy" id="1133569"/>
    <lineage>
        <taxon>Bacteria</taxon>
        <taxon>Bacillati</taxon>
        <taxon>Bacillota</taxon>
        <taxon>Bacilli</taxon>
        <taxon>Lactobacillales</taxon>
        <taxon>Lactobacillaceae</taxon>
        <taxon>Liquorilactobacillus</taxon>
    </lineage>
</organism>
<dbReference type="EC" id="2.4.2.3" evidence="1"/>
<evidence type="ECO:0000313" key="5">
    <source>
        <dbReference type="EMBL" id="KRM81865.1"/>
    </source>
</evidence>
<comment type="caution">
    <text evidence="5">The sequence shown here is derived from an EMBL/GenBank/DDBJ whole genome shotgun (WGS) entry which is preliminary data.</text>
</comment>
<dbReference type="eggNOG" id="COG2820">
    <property type="taxonomic scope" value="Bacteria"/>
</dbReference>
<dbReference type="PANTHER" id="PTHR43691:SF11">
    <property type="entry name" value="FI09636P-RELATED"/>
    <property type="match status" value="1"/>
</dbReference>
<protein>
    <recommendedName>
        <fullName evidence="2">Uridine phosphorylase</fullName>
        <ecNumber evidence="1">2.4.2.3</ecNumber>
    </recommendedName>
</protein>
<comment type="catalytic activity">
    <reaction evidence="3">
        <text>uridine + phosphate = alpha-D-ribose 1-phosphate + uracil</text>
        <dbReference type="Rhea" id="RHEA:24388"/>
        <dbReference type="ChEBI" id="CHEBI:16704"/>
        <dbReference type="ChEBI" id="CHEBI:17568"/>
        <dbReference type="ChEBI" id="CHEBI:43474"/>
        <dbReference type="ChEBI" id="CHEBI:57720"/>
        <dbReference type="EC" id="2.4.2.3"/>
    </reaction>
</comment>
<dbReference type="STRING" id="1133569.FD21_GL000543"/>
<dbReference type="PATRIC" id="fig|1133569.4.peg.578"/>
<dbReference type="Pfam" id="PF01048">
    <property type="entry name" value="PNP_UDP_1"/>
    <property type="match status" value="1"/>
</dbReference>
<dbReference type="GO" id="GO:0005829">
    <property type="term" value="C:cytosol"/>
    <property type="evidence" value="ECO:0007669"/>
    <property type="project" value="TreeGrafter"/>
</dbReference>
<dbReference type="AlphaFoldDB" id="A0A0R2BZH6"/>
<dbReference type="CDD" id="cd09007">
    <property type="entry name" value="NP-I_spr0068"/>
    <property type="match status" value="1"/>
</dbReference>
<dbReference type="GO" id="GO:0004850">
    <property type="term" value="F:uridine phosphorylase activity"/>
    <property type="evidence" value="ECO:0007669"/>
    <property type="project" value="UniProtKB-EC"/>
</dbReference>
<dbReference type="EMBL" id="AYYX01000164">
    <property type="protein sequence ID" value="KRM81865.1"/>
    <property type="molecule type" value="Genomic_DNA"/>
</dbReference>
<sequence>MIYTEFESVLNFTPEPFKGDLKMWYFEEDDTNPIITGKKQAQSNHGNIKLNHLPTTALLLYMRGLESIKEKYKLELISEEFPRFLNSCPIYKAPENEICLLDGGRGAPMAVDTIEVLKAYGVETIISIGLMGSIAEGIDVGDIVIPSKAYVEEGTSLHYYKRIEYSTPDLELLNIISEKSSNSIIRPIITTDSIYRQTYYKEKLWRDKGCVGIDMETSALMSVGKYLNMNVCSALMVSDKHPIDKFQKSWGWKLTESKRQEFLENMLDIVLSI</sequence>
<evidence type="ECO:0000256" key="1">
    <source>
        <dbReference type="ARBA" id="ARBA00011888"/>
    </source>
</evidence>
<dbReference type="Gene3D" id="3.40.50.1580">
    <property type="entry name" value="Nucleoside phosphorylase domain"/>
    <property type="match status" value="1"/>
</dbReference>
<accession>A0A0R2BZH6</accession>
<keyword evidence="6" id="KW-1185">Reference proteome</keyword>